<gene>
    <name evidence="4" type="ORF">BOKJ2_LOCUS11979</name>
</gene>
<dbReference type="CDD" id="cd02846">
    <property type="entry name" value="PAZ_argonaute_like"/>
    <property type="match status" value="1"/>
</dbReference>
<dbReference type="Pfam" id="PF02171">
    <property type="entry name" value="Piwi"/>
    <property type="match status" value="1"/>
</dbReference>
<dbReference type="Gene3D" id="3.30.420.10">
    <property type="entry name" value="Ribonuclease H-like superfamily/Ribonuclease H"/>
    <property type="match status" value="1"/>
</dbReference>
<dbReference type="EMBL" id="CAJFDH010000005">
    <property type="protein sequence ID" value="CAD5226241.1"/>
    <property type="molecule type" value="Genomic_DNA"/>
</dbReference>
<proteinExistence type="inferred from homology"/>
<dbReference type="SUPFAM" id="SSF53098">
    <property type="entry name" value="Ribonuclease H-like"/>
    <property type="match status" value="1"/>
</dbReference>
<dbReference type="InterPro" id="IPR003100">
    <property type="entry name" value="PAZ_dom"/>
</dbReference>
<sequence>MEEIRKGIEKMAYPSRYEASGKLLCDKLGVKPADGSLPKKLPPGKECAAKEMVKTNIFPMRFTENKTVYLYDLDIKHRKTYMEGASQITRDITVNNYMRADYFRTEAERNSINIMNYAIRMVPQFFGNKDELAYDRRKTLYSLRKLEIGNNNEKIIEIENTNPTEPFPFKVVIVNMRQTGEMELTPEGLKALSETVALEHCLDVITNQGIHRDLDNHVPFPNNVTYMLYPQNYGIERSECPDLAFGTYTAAGAQKTVKILEGSEKPGPAMIIMPRRTPFHNVETVTSKVLNAYPRYRRPEMVHDNHAEIINMLTGLVVYQTHLAASGIRTMQICGIVNQTAESMEIEINGATTRLTQYYWEKYGITLQHPGLPLVTTKSKKKTLLYHPMELLMICDNQRMHEPLPEIVTVLIKICAVLPSVLEKKVYKSATALHLLDNPANKEFGVEVGTKPIHVPGRRLLPPTLLQNPKQAAVFDYDKMSWGIPSYYRPATIETWALYAIDTEGQLNDAVMKTFAQKYYHECKKKGMVLQPPAEIHIYDRHLLAADFKSLFFRAFQAKCQFIVILTNDKDRAVHPEIKAYERRFEIITQNILIKTAMEAAGVTGPEKRKTMENIIHKTNIKNGGLNYSIPTKDLSKDDLYIGITMDAKKMVYQIPLRAELTRLNPAVIGFTANDLNEAFDFTGDFVLQKTRGNIDIDLMVATVSKILERFIKNRGKPPKNVIMYRGSLPESKYELALKYEIPAVNQILKENGVETFAVIVPSKRHNVKLIPSEPKGQNSVSQNLKCGTVVDTKIVSPVVNEFYCLSHVARLGTARIPKYAVIHNDGNLSMDQLQKITYNLSYGHQIINGSVSLPAPIYIAEGFIKRGRMNWMTYVSSSPTPPDSSSDTSSSNSHSFFTHTTDRIAYINSETLRNLRINA</sequence>
<keyword evidence="5" id="KW-1185">Reference proteome</keyword>
<evidence type="ECO:0000313" key="5">
    <source>
        <dbReference type="Proteomes" id="UP000614601"/>
    </source>
</evidence>
<dbReference type="InterPro" id="IPR012337">
    <property type="entry name" value="RNaseH-like_sf"/>
</dbReference>
<evidence type="ECO:0000313" key="4">
    <source>
        <dbReference type="EMBL" id="CAD5226241.1"/>
    </source>
</evidence>
<feature type="domain" description="Piwi" evidence="3">
    <location>
        <begin position="561"/>
        <end position="862"/>
    </location>
</feature>
<dbReference type="PANTHER" id="PTHR22891">
    <property type="entry name" value="EUKARYOTIC TRANSLATION INITIATION FACTOR 2C"/>
    <property type="match status" value="1"/>
</dbReference>
<dbReference type="SUPFAM" id="SSF101690">
    <property type="entry name" value="PAZ domain"/>
    <property type="match status" value="1"/>
</dbReference>
<dbReference type="SMART" id="SM00950">
    <property type="entry name" value="Piwi"/>
    <property type="match status" value="1"/>
</dbReference>
<reference evidence="4" key="1">
    <citation type="submission" date="2020-09" db="EMBL/GenBank/DDBJ databases">
        <authorList>
            <person name="Kikuchi T."/>
        </authorList>
    </citation>
    <scope>NUCLEOTIDE SEQUENCE</scope>
    <source>
        <strain evidence="4">SH1</strain>
    </source>
</reference>
<comment type="caution">
    <text evidence="4">The sequence shown here is derived from an EMBL/GenBank/DDBJ whole genome shotgun (WGS) entry which is preliminary data.</text>
</comment>
<dbReference type="InterPro" id="IPR036397">
    <property type="entry name" value="RNaseH_sf"/>
</dbReference>
<evidence type="ECO:0008006" key="6">
    <source>
        <dbReference type="Google" id="ProtNLM"/>
    </source>
</evidence>
<evidence type="ECO:0000256" key="1">
    <source>
        <dbReference type="RuleBase" id="RU361178"/>
    </source>
</evidence>
<evidence type="ECO:0000259" key="2">
    <source>
        <dbReference type="PROSITE" id="PS50821"/>
    </source>
</evidence>
<dbReference type="InterPro" id="IPR003165">
    <property type="entry name" value="Piwi"/>
</dbReference>
<feature type="domain" description="PAZ" evidence="2">
    <location>
        <begin position="297"/>
        <end position="396"/>
    </location>
</feature>
<dbReference type="AlphaFoldDB" id="A0A811LFA2"/>
<protein>
    <recommendedName>
        <fullName evidence="6">Piwi domain-containing protein</fullName>
    </recommendedName>
</protein>
<dbReference type="Gene3D" id="2.170.260.10">
    <property type="entry name" value="paz domain"/>
    <property type="match status" value="1"/>
</dbReference>
<dbReference type="PROSITE" id="PS50822">
    <property type="entry name" value="PIWI"/>
    <property type="match status" value="1"/>
</dbReference>
<dbReference type="SMART" id="SM00949">
    <property type="entry name" value="PAZ"/>
    <property type="match status" value="1"/>
</dbReference>
<dbReference type="PROSITE" id="PS50821">
    <property type="entry name" value="PAZ"/>
    <property type="match status" value="1"/>
</dbReference>
<dbReference type="Pfam" id="PF02170">
    <property type="entry name" value="PAZ"/>
    <property type="match status" value="1"/>
</dbReference>
<dbReference type="Pfam" id="PF16486">
    <property type="entry name" value="ArgoN"/>
    <property type="match status" value="1"/>
</dbReference>
<dbReference type="Gene3D" id="3.40.50.2300">
    <property type="match status" value="1"/>
</dbReference>
<dbReference type="OrthoDB" id="5868801at2759"/>
<dbReference type="GO" id="GO:0003723">
    <property type="term" value="F:RNA binding"/>
    <property type="evidence" value="ECO:0007669"/>
    <property type="project" value="InterPro"/>
</dbReference>
<comment type="similarity">
    <text evidence="1">Belongs to the argonaute family.</text>
</comment>
<evidence type="ECO:0000259" key="3">
    <source>
        <dbReference type="PROSITE" id="PS50822"/>
    </source>
</evidence>
<dbReference type="InterPro" id="IPR036085">
    <property type="entry name" value="PAZ_dom_sf"/>
</dbReference>
<name>A0A811LFA2_9BILA</name>
<organism evidence="4 5">
    <name type="scientific">Bursaphelenchus okinawaensis</name>
    <dbReference type="NCBI Taxonomy" id="465554"/>
    <lineage>
        <taxon>Eukaryota</taxon>
        <taxon>Metazoa</taxon>
        <taxon>Ecdysozoa</taxon>
        <taxon>Nematoda</taxon>
        <taxon>Chromadorea</taxon>
        <taxon>Rhabditida</taxon>
        <taxon>Tylenchina</taxon>
        <taxon>Tylenchomorpha</taxon>
        <taxon>Aphelenchoidea</taxon>
        <taxon>Aphelenchoididae</taxon>
        <taxon>Bursaphelenchus</taxon>
    </lineage>
</organism>
<accession>A0A811LFA2</accession>
<dbReference type="Proteomes" id="UP000783686">
    <property type="component" value="Unassembled WGS sequence"/>
</dbReference>
<dbReference type="InterPro" id="IPR032474">
    <property type="entry name" value="Argonaute_N"/>
</dbReference>
<dbReference type="EMBL" id="CAJFCW020000005">
    <property type="protein sequence ID" value="CAG9121941.1"/>
    <property type="molecule type" value="Genomic_DNA"/>
</dbReference>
<dbReference type="Proteomes" id="UP000614601">
    <property type="component" value="Unassembled WGS sequence"/>
</dbReference>